<keyword evidence="1" id="KW-0812">Transmembrane</keyword>
<dbReference type="Proteomes" id="UP000186922">
    <property type="component" value="Unassembled WGS sequence"/>
</dbReference>
<keyword evidence="1" id="KW-0472">Membrane</keyword>
<evidence type="ECO:0000256" key="1">
    <source>
        <dbReference type="SAM" id="Phobius"/>
    </source>
</evidence>
<protein>
    <recommendedName>
        <fullName evidence="4">Vesicular, overexpressed in cancer, prosurvival protein 1</fullName>
    </recommendedName>
</protein>
<sequence>MDSFVGFFIFVGIAVVLCVIAAIIRAWRHQEYHRRRCHVPPTVCYTPSSTCYPTVPSCSTITTTYNSSPYPAYPPPMNGPMVVSPRPFMDAPPNYDVAMTNP</sequence>
<reference evidence="2 3" key="1">
    <citation type="journal article" date="2016" name="Nat. Commun.">
        <title>Extremotolerant tardigrade genome and improved radiotolerance of human cultured cells by tardigrade-unique protein.</title>
        <authorList>
            <person name="Hashimoto T."/>
            <person name="Horikawa D.D."/>
            <person name="Saito Y."/>
            <person name="Kuwahara H."/>
            <person name="Kozuka-Hata H."/>
            <person name="Shin-I T."/>
            <person name="Minakuchi Y."/>
            <person name="Ohishi K."/>
            <person name="Motoyama A."/>
            <person name="Aizu T."/>
            <person name="Enomoto A."/>
            <person name="Kondo K."/>
            <person name="Tanaka S."/>
            <person name="Hara Y."/>
            <person name="Koshikawa S."/>
            <person name="Sagara H."/>
            <person name="Miura T."/>
            <person name="Yokobori S."/>
            <person name="Miyagawa K."/>
            <person name="Suzuki Y."/>
            <person name="Kubo T."/>
            <person name="Oyama M."/>
            <person name="Kohara Y."/>
            <person name="Fujiyama A."/>
            <person name="Arakawa K."/>
            <person name="Katayama T."/>
            <person name="Toyoda A."/>
            <person name="Kunieda T."/>
        </authorList>
    </citation>
    <scope>NUCLEOTIDE SEQUENCE [LARGE SCALE GENOMIC DNA]</scope>
    <source>
        <strain evidence="2 3">YOKOZUNA-1</strain>
    </source>
</reference>
<gene>
    <name evidence="2" type="primary">RvY_12219-1</name>
    <name evidence="2" type="synonym">RvY_12219.1</name>
    <name evidence="2" type="ORF">RvY_12219</name>
</gene>
<dbReference type="AlphaFoldDB" id="A0A1D1VIU5"/>
<feature type="transmembrane region" description="Helical" evidence="1">
    <location>
        <begin position="6"/>
        <end position="27"/>
    </location>
</feature>
<evidence type="ECO:0000313" key="3">
    <source>
        <dbReference type="Proteomes" id="UP000186922"/>
    </source>
</evidence>
<evidence type="ECO:0008006" key="4">
    <source>
        <dbReference type="Google" id="ProtNLM"/>
    </source>
</evidence>
<keyword evidence="3" id="KW-1185">Reference proteome</keyword>
<keyword evidence="1" id="KW-1133">Transmembrane helix</keyword>
<name>A0A1D1VIU5_RAMVA</name>
<accession>A0A1D1VIU5</accession>
<comment type="caution">
    <text evidence="2">The sequence shown here is derived from an EMBL/GenBank/DDBJ whole genome shotgun (WGS) entry which is preliminary data.</text>
</comment>
<organism evidence="2 3">
    <name type="scientific">Ramazzottius varieornatus</name>
    <name type="common">Water bear</name>
    <name type="synonym">Tardigrade</name>
    <dbReference type="NCBI Taxonomy" id="947166"/>
    <lineage>
        <taxon>Eukaryota</taxon>
        <taxon>Metazoa</taxon>
        <taxon>Ecdysozoa</taxon>
        <taxon>Tardigrada</taxon>
        <taxon>Eutardigrada</taxon>
        <taxon>Parachela</taxon>
        <taxon>Hypsibioidea</taxon>
        <taxon>Ramazzottiidae</taxon>
        <taxon>Ramazzottius</taxon>
    </lineage>
</organism>
<proteinExistence type="predicted"/>
<evidence type="ECO:0000313" key="2">
    <source>
        <dbReference type="EMBL" id="GAV01520.1"/>
    </source>
</evidence>
<dbReference type="EMBL" id="BDGG01000007">
    <property type="protein sequence ID" value="GAV01520.1"/>
    <property type="molecule type" value="Genomic_DNA"/>
</dbReference>